<keyword evidence="10" id="KW-1133">Transmembrane helix</keyword>
<reference evidence="13 14" key="1">
    <citation type="submission" date="2017-03" db="EMBL/GenBank/DDBJ databases">
        <title>Complete genome sequence of the novel DNRA strain Pseudomonas sp. S-6-2 isolated from Chinese polluted river sediment. Journal of Biotechnology.</title>
        <authorList>
            <person name="Li J."/>
            <person name="Xiang F."/>
            <person name="Wang L."/>
            <person name="Xi L."/>
            <person name="Liu J."/>
        </authorList>
    </citation>
    <scope>NUCLEOTIDE SEQUENCE [LARGE SCALE GENOMIC DNA]</scope>
    <source>
        <strain evidence="13 14">S-6-2</strain>
    </source>
</reference>
<dbReference type="Pfam" id="PF02518">
    <property type="entry name" value="HATPase_c"/>
    <property type="match status" value="1"/>
</dbReference>
<evidence type="ECO:0000259" key="12">
    <source>
        <dbReference type="PROSITE" id="PS50885"/>
    </source>
</evidence>
<evidence type="ECO:0000256" key="6">
    <source>
        <dbReference type="ARBA" id="ARBA00022741"/>
    </source>
</evidence>
<dbReference type="GO" id="GO:0005524">
    <property type="term" value="F:ATP binding"/>
    <property type="evidence" value="ECO:0007669"/>
    <property type="project" value="UniProtKB-KW"/>
</dbReference>
<dbReference type="GO" id="GO:0000155">
    <property type="term" value="F:phosphorelay sensor kinase activity"/>
    <property type="evidence" value="ECO:0007669"/>
    <property type="project" value="InterPro"/>
</dbReference>
<dbReference type="InterPro" id="IPR050482">
    <property type="entry name" value="Sensor_HK_TwoCompSys"/>
</dbReference>
<dbReference type="Gene3D" id="1.20.5.1930">
    <property type="match status" value="1"/>
</dbReference>
<evidence type="ECO:0000256" key="9">
    <source>
        <dbReference type="ARBA" id="ARBA00023012"/>
    </source>
</evidence>
<keyword evidence="8" id="KW-0067">ATP-binding</keyword>
<gene>
    <name evidence="13" type="ORF">BVH74_16725</name>
</gene>
<keyword evidence="10" id="KW-0472">Membrane</keyword>
<keyword evidence="6" id="KW-0547">Nucleotide-binding</keyword>
<protein>
    <recommendedName>
        <fullName evidence="3">histidine kinase</fullName>
        <ecNumber evidence="3">2.7.13.3</ecNumber>
    </recommendedName>
</protein>
<evidence type="ECO:0000256" key="7">
    <source>
        <dbReference type="ARBA" id="ARBA00022777"/>
    </source>
</evidence>
<dbReference type="PANTHER" id="PTHR24421">
    <property type="entry name" value="NITRATE/NITRITE SENSOR PROTEIN NARX-RELATED"/>
    <property type="match status" value="1"/>
</dbReference>
<dbReference type="InterPro" id="IPR003594">
    <property type="entry name" value="HATPase_dom"/>
</dbReference>
<comment type="catalytic activity">
    <reaction evidence="1">
        <text>ATP + protein L-histidine = ADP + protein N-phospho-L-histidine.</text>
        <dbReference type="EC" id="2.7.13.3"/>
    </reaction>
</comment>
<evidence type="ECO:0000256" key="4">
    <source>
        <dbReference type="ARBA" id="ARBA00022553"/>
    </source>
</evidence>
<dbReference type="EMBL" id="CP020100">
    <property type="protein sequence ID" value="AQZ96296.1"/>
    <property type="molecule type" value="Genomic_DNA"/>
</dbReference>
<evidence type="ECO:0000256" key="5">
    <source>
        <dbReference type="ARBA" id="ARBA00022679"/>
    </source>
</evidence>
<keyword evidence="7" id="KW-0418">Kinase</keyword>
<dbReference type="CDD" id="cd16917">
    <property type="entry name" value="HATPase_UhpB-NarQ-NarX-like"/>
    <property type="match status" value="1"/>
</dbReference>
<feature type="domain" description="Histidine kinase" evidence="11">
    <location>
        <begin position="233"/>
        <end position="421"/>
    </location>
</feature>
<evidence type="ECO:0000256" key="1">
    <source>
        <dbReference type="ARBA" id="ARBA00000085"/>
    </source>
</evidence>
<keyword evidence="9" id="KW-0902">Two-component regulatory system</keyword>
<dbReference type="SMART" id="SM00304">
    <property type="entry name" value="HAMP"/>
    <property type="match status" value="1"/>
</dbReference>
<sequence length="423" mass="48098">MRLSTAARLQLWVCAAFALVLAVTLLVLLRQAEKDVVRELESGRALALHLFDGLSRSADLSTLEPFENIRHVRISRPDQPLVLTSSDEFPDWLLHWMRPAIERGFPPVYVTFPDSQQWMISPDPHDELEEAWESVIQLLVVFAIAFVLSLLVIQLGLRRGLRAYNELLSGLQQIRTGDLDARLMPSQQPELNHLAERFNGMAAALQRAEASNRQLTHALMNLQERERTELAHTLHDDLGQYLTGIRAQAFMLREAADRPEHVRDHAGRLLQACDGLQQGFRRLVRELHPVVLERLGLEQALRQLTEQWQHQQVIDCHLELDEDLPELQPQARTHLYRLLQEALNNVARHAQADQVWVRLQRRGDSLVVSVQDNGCGLSAEPESGLGLRSMQERARCLNSLLRIITRPGEGLLLNLNIPLKGVL</sequence>
<dbReference type="PANTHER" id="PTHR24421:SF10">
    <property type="entry name" value="NITRATE_NITRITE SENSOR PROTEIN NARQ"/>
    <property type="match status" value="1"/>
</dbReference>
<dbReference type="InterPro" id="IPR003660">
    <property type="entry name" value="HAMP_dom"/>
</dbReference>
<dbReference type="Pfam" id="PF07730">
    <property type="entry name" value="HisKA_3"/>
    <property type="match status" value="1"/>
</dbReference>
<dbReference type="EC" id="2.7.13.3" evidence="3"/>
<organism evidence="13 14">
    <name type="scientific">Halopseudomonas phragmitis</name>
    <dbReference type="NCBI Taxonomy" id="1931241"/>
    <lineage>
        <taxon>Bacteria</taxon>
        <taxon>Pseudomonadati</taxon>
        <taxon>Pseudomonadota</taxon>
        <taxon>Gammaproteobacteria</taxon>
        <taxon>Pseudomonadales</taxon>
        <taxon>Pseudomonadaceae</taxon>
        <taxon>Halopseudomonas</taxon>
    </lineage>
</organism>
<accession>A0A1V0B8N0</accession>
<dbReference type="GO" id="GO:0046983">
    <property type="term" value="F:protein dimerization activity"/>
    <property type="evidence" value="ECO:0007669"/>
    <property type="project" value="InterPro"/>
</dbReference>
<keyword evidence="4" id="KW-0597">Phosphoprotein</keyword>
<feature type="domain" description="HAMP" evidence="12">
    <location>
        <begin position="158"/>
        <end position="210"/>
    </location>
</feature>
<dbReference type="GO" id="GO:0016020">
    <property type="term" value="C:membrane"/>
    <property type="evidence" value="ECO:0007669"/>
    <property type="project" value="UniProtKB-SubCell"/>
</dbReference>
<dbReference type="InterPro" id="IPR011712">
    <property type="entry name" value="Sig_transdc_His_kin_sub3_dim/P"/>
</dbReference>
<dbReference type="AlphaFoldDB" id="A0A1V0B8N0"/>
<dbReference type="InterPro" id="IPR005467">
    <property type="entry name" value="His_kinase_dom"/>
</dbReference>
<dbReference type="SUPFAM" id="SSF55874">
    <property type="entry name" value="ATPase domain of HSP90 chaperone/DNA topoisomerase II/histidine kinase"/>
    <property type="match status" value="1"/>
</dbReference>
<evidence type="ECO:0000313" key="13">
    <source>
        <dbReference type="EMBL" id="AQZ96296.1"/>
    </source>
</evidence>
<dbReference type="STRING" id="1931241.BVH74_16725"/>
<dbReference type="PROSITE" id="PS50109">
    <property type="entry name" value="HIS_KIN"/>
    <property type="match status" value="1"/>
</dbReference>
<keyword evidence="10" id="KW-0812">Transmembrane</keyword>
<evidence type="ECO:0000256" key="2">
    <source>
        <dbReference type="ARBA" id="ARBA00004370"/>
    </source>
</evidence>
<keyword evidence="14" id="KW-1185">Reference proteome</keyword>
<keyword evidence="5" id="KW-0808">Transferase</keyword>
<dbReference type="Proteomes" id="UP000243488">
    <property type="component" value="Chromosome"/>
</dbReference>
<proteinExistence type="predicted"/>
<evidence type="ECO:0000256" key="10">
    <source>
        <dbReference type="SAM" id="Phobius"/>
    </source>
</evidence>
<name>A0A1V0B8N0_9GAMM</name>
<evidence type="ECO:0000313" key="14">
    <source>
        <dbReference type="Proteomes" id="UP000243488"/>
    </source>
</evidence>
<dbReference type="Gene3D" id="3.30.565.10">
    <property type="entry name" value="Histidine kinase-like ATPase, C-terminal domain"/>
    <property type="match status" value="1"/>
</dbReference>
<dbReference type="CDD" id="cd06225">
    <property type="entry name" value="HAMP"/>
    <property type="match status" value="1"/>
</dbReference>
<dbReference type="RefSeq" id="WP_080051204.1">
    <property type="nucleotide sequence ID" value="NZ_CP020100.1"/>
</dbReference>
<dbReference type="Gene3D" id="6.10.340.10">
    <property type="match status" value="1"/>
</dbReference>
<evidence type="ECO:0000259" key="11">
    <source>
        <dbReference type="PROSITE" id="PS50109"/>
    </source>
</evidence>
<evidence type="ECO:0000256" key="3">
    <source>
        <dbReference type="ARBA" id="ARBA00012438"/>
    </source>
</evidence>
<dbReference type="KEGG" id="ppha:BVH74_16725"/>
<dbReference type="InterPro" id="IPR036890">
    <property type="entry name" value="HATPase_C_sf"/>
</dbReference>
<dbReference type="Pfam" id="PF00672">
    <property type="entry name" value="HAMP"/>
    <property type="match status" value="1"/>
</dbReference>
<dbReference type="PROSITE" id="PS50885">
    <property type="entry name" value="HAMP"/>
    <property type="match status" value="1"/>
</dbReference>
<dbReference type="SMART" id="SM00387">
    <property type="entry name" value="HATPase_c"/>
    <property type="match status" value="1"/>
</dbReference>
<comment type="subcellular location">
    <subcellularLocation>
        <location evidence="2">Membrane</location>
    </subcellularLocation>
</comment>
<evidence type="ECO:0000256" key="8">
    <source>
        <dbReference type="ARBA" id="ARBA00022840"/>
    </source>
</evidence>
<feature type="transmembrane region" description="Helical" evidence="10">
    <location>
        <begin position="135"/>
        <end position="157"/>
    </location>
</feature>